<dbReference type="Gene3D" id="3.50.70.10">
    <property type="match status" value="1"/>
</dbReference>
<dbReference type="GO" id="GO:0016872">
    <property type="term" value="F:intramolecular lyase activity"/>
    <property type="evidence" value="ECO:0007669"/>
    <property type="project" value="InterPro"/>
</dbReference>
<evidence type="ECO:0000256" key="2">
    <source>
        <dbReference type="SAM" id="MobiDB-lite"/>
    </source>
</evidence>
<feature type="domain" description="Chalcone isomerase" evidence="3">
    <location>
        <begin position="383"/>
        <end position="554"/>
    </location>
</feature>
<protein>
    <recommendedName>
        <fullName evidence="3">Chalcone isomerase domain-containing protein</fullName>
    </recommendedName>
</protein>
<reference evidence="4" key="1">
    <citation type="submission" date="2016-03" db="EMBL/GenBank/DDBJ databases">
        <title>Mechanisms controlling the formation of the plant cell surface in tip-growing cells are functionally conserved among land plants.</title>
        <authorList>
            <person name="Honkanen S."/>
            <person name="Jones V.A."/>
            <person name="Morieri G."/>
            <person name="Champion C."/>
            <person name="Hetherington A.J."/>
            <person name="Kelly S."/>
            <person name="Saint-Marcoux D."/>
            <person name="Proust H."/>
            <person name="Prescott H."/>
            <person name="Dolan L."/>
        </authorList>
    </citation>
    <scope>NUCLEOTIDE SEQUENCE [LARGE SCALE GENOMIC DNA]</scope>
    <source>
        <tissue evidence="4">Whole gametophyte</tissue>
    </source>
</reference>
<dbReference type="InterPro" id="IPR016089">
    <property type="entry name" value="Chalcone_isomerase_bundle_sf"/>
</dbReference>
<dbReference type="EMBL" id="LVLJ01001369">
    <property type="protein sequence ID" value="OAE30038.1"/>
    <property type="molecule type" value="Genomic_DNA"/>
</dbReference>
<feature type="compositionally biased region" description="Low complexity" evidence="2">
    <location>
        <begin position="162"/>
        <end position="173"/>
    </location>
</feature>
<dbReference type="InterPro" id="IPR016087">
    <property type="entry name" value="Chalcone_isomerase"/>
</dbReference>
<dbReference type="Pfam" id="PF16035">
    <property type="entry name" value="Chalcone_2"/>
    <property type="match status" value="1"/>
</dbReference>
<feature type="compositionally biased region" description="Basic and acidic residues" evidence="2">
    <location>
        <begin position="1"/>
        <end position="32"/>
    </location>
</feature>
<comment type="caution">
    <text evidence="4">The sequence shown here is derived from an EMBL/GenBank/DDBJ whole genome shotgun (WGS) entry which is preliminary data.</text>
</comment>
<dbReference type="SUPFAM" id="SSF54626">
    <property type="entry name" value="Chalcone isomerase"/>
    <property type="match status" value="1"/>
</dbReference>
<dbReference type="PANTHER" id="PTHR47284">
    <property type="entry name" value="FATTY-ACID-BINDING PROTEIN 2"/>
    <property type="match status" value="1"/>
</dbReference>
<keyword evidence="5" id="KW-1185">Reference proteome</keyword>
<comment type="similarity">
    <text evidence="1">Belongs to the chalcone isomerase family.</text>
</comment>
<dbReference type="GO" id="GO:0005504">
    <property type="term" value="F:fatty acid binding"/>
    <property type="evidence" value="ECO:0007669"/>
    <property type="project" value="TreeGrafter"/>
</dbReference>
<dbReference type="InterPro" id="IPR036298">
    <property type="entry name" value="Chalcone_isomerase_sf"/>
</dbReference>
<feature type="region of interest" description="Disordered" evidence="2">
    <location>
        <begin position="1"/>
        <end position="47"/>
    </location>
</feature>
<gene>
    <name evidence="4" type="ORF">AXG93_4908s1030</name>
</gene>
<accession>A0A176WA65</accession>
<proteinExistence type="inferred from homology"/>
<feature type="compositionally biased region" description="Low complexity" evidence="2">
    <location>
        <begin position="36"/>
        <end position="47"/>
    </location>
</feature>
<name>A0A176WA65_MARPO</name>
<dbReference type="PANTHER" id="PTHR47284:SF3">
    <property type="entry name" value="FATTY-ACID-BINDING PROTEIN 2"/>
    <property type="match status" value="1"/>
</dbReference>
<organism evidence="4 5">
    <name type="scientific">Marchantia polymorpha subsp. ruderalis</name>
    <dbReference type="NCBI Taxonomy" id="1480154"/>
    <lineage>
        <taxon>Eukaryota</taxon>
        <taxon>Viridiplantae</taxon>
        <taxon>Streptophyta</taxon>
        <taxon>Embryophyta</taxon>
        <taxon>Marchantiophyta</taxon>
        <taxon>Marchantiopsida</taxon>
        <taxon>Marchantiidae</taxon>
        <taxon>Marchantiales</taxon>
        <taxon>Marchantiaceae</taxon>
        <taxon>Marchantia</taxon>
    </lineage>
</organism>
<feature type="region of interest" description="Disordered" evidence="2">
    <location>
        <begin position="149"/>
        <end position="179"/>
    </location>
</feature>
<evidence type="ECO:0000313" key="5">
    <source>
        <dbReference type="Proteomes" id="UP000077202"/>
    </source>
</evidence>
<dbReference type="AlphaFoldDB" id="A0A176WA65"/>
<evidence type="ECO:0000256" key="1">
    <source>
        <dbReference type="ARBA" id="ARBA00007166"/>
    </source>
</evidence>
<dbReference type="Proteomes" id="UP000077202">
    <property type="component" value="Unassembled WGS sequence"/>
</dbReference>
<dbReference type="Gene3D" id="1.10.890.20">
    <property type="match status" value="1"/>
</dbReference>
<evidence type="ECO:0000313" key="4">
    <source>
        <dbReference type="EMBL" id="OAE30038.1"/>
    </source>
</evidence>
<dbReference type="GO" id="GO:0009570">
    <property type="term" value="C:chloroplast stroma"/>
    <property type="evidence" value="ECO:0007669"/>
    <property type="project" value="TreeGrafter"/>
</dbReference>
<sequence length="568" mass="61628">MSSREEKSAGAQRAEQREKQRLRSRDEDEGRKGAKARGSGARAGTPTDRAAAAAAAGGAVCPESEVNAAFEYILFGEALAGCWSTPFSPRRTPSHRWTPTSLRYSSWFELKNFVISNPARAGWIDEMQGNWPGLPNWVFNASPPLEPGEKWSRSSSCSPRPGAGACSGSHSGSITPPAKGHVAKPFPLSSFSPSAGKAAIGGGLNAVLQAAGGLLRLLGKGGSTNFEKRRRKNQRQLKRDTGVKVGAEVTEFNAAVSTYGSNLSGRGSASVLLTRVTSVLFGRLGKMRERNALPTILAALLPPLLTYDRPSNMLLPAPKDVEVENACMVKSVEESVKVQTKMTEKLPKDGVIVEPKTGVSFPSYLLFGEPGAKVDDYSSCQVLAGVGFRSKTLIRVKSIVIYAFGLYVEPNHLRAKLGDKYAGVPPEELKYRPEFYDDLLSQGVGMTVRLVVHYKGLSMGMVRSAFESSLKLRLKRIKGVEDDEGLQDFCSLMSEDLRIFRGTTIDVRWQPGGALQTEIGGHQLGTVFSHHLCRAFFDLYIGETPVSESAKYEIGESFGRLLTNRPHV</sequence>
<evidence type="ECO:0000259" key="3">
    <source>
        <dbReference type="Pfam" id="PF16035"/>
    </source>
</evidence>
<dbReference type="InterPro" id="IPR016088">
    <property type="entry name" value="Chalcone_isomerase_3-sand"/>
</dbReference>